<organism evidence="9 10">
    <name type="scientific">Candidatus Aquicultor primus</name>
    <dbReference type="NCBI Taxonomy" id="1797195"/>
    <lineage>
        <taxon>Bacteria</taxon>
        <taxon>Bacillati</taxon>
        <taxon>Actinomycetota</taxon>
        <taxon>Candidatus Aquicultoria</taxon>
        <taxon>Candidatus Aquicultorales</taxon>
        <taxon>Candidatus Aquicultoraceae</taxon>
        <taxon>Candidatus Aquicultor</taxon>
    </lineage>
</organism>
<proteinExistence type="inferred from homology"/>
<dbReference type="EMBL" id="MELI01000074">
    <property type="protein sequence ID" value="OFW33170.1"/>
    <property type="molecule type" value="Genomic_DNA"/>
</dbReference>
<feature type="transmembrane region" description="Helical" evidence="7">
    <location>
        <begin position="6"/>
        <end position="30"/>
    </location>
</feature>
<keyword evidence="7" id="KW-1003">Cell membrane</keyword>
<evidence type="ECO:0000256" key="8">
    <source>
        <dbReference type="RuleBase" id="RU003639"/>
    </source>
</evidence>
<dbReference type="InterPro" id="IPR000440">
    <property type="entry name" value="NADH_UbQ/plastoQ_OxRdtase_su3"/>
</dbReference>
<dbReference type="AlphaFoldDB" id="A0A1F2UJI9"/>
<evidence type="ECO:0000256" key="3">
    <source>
        <dbReference type="ARBA" id="ARBA00022448"/>
    </source>
</evidence>
<keyword evidence="6 7" id="KW-0472">Membrane</keyword>
<dbReference type="EC" id="7.1.1.-" evidence="7"/>
<keyword evidence="7 8" id="KW-0874">Quinone</keyword>
<dbReference type="GO" id="GO:0008137">
    <property type="term" value="F:NADH dehydrogenase (ubiquinone) activity"/>
    <property type="evidence" value="ECO:0007669"/>
    <property type="project" value="InterPro"/>
</dbReference>
<dbReference type="GO" id="GO:0050136">
    <property type="term" value="F:NADH dehydrogenase (quinone) (non-electrogenic) activity"/>
    <property type="evidence" value="ECO:0007669"/>
    <property type="project" value="UniProtKB-UniRule"/>
</dbReference>
<dbReference type="Proteomes" id="UP000178086">
    <property type="component" value="Unassembled WGS sequence"/>
</dbReference>
<keyword evidence="7" id="KW-1278">Translocase</keyword>
<evidence type="ECO:0000256" key="1">
    <source>
        <dbReference type="ARBA" id="ARBA00004141"/>
    </source>
</evidence>
<evidence type="ECO:0000256" key="5">
    <source>
        <dbReference type="ARBA" id="ARBA00022989"/>
    </source>
</evidence>
<keyword evidence="4 7" id="KW-0812">Transmembrane</keyword>
<gene>
    <name evidence="7" type="primary">nuoA</name>
    <name evidence="9" type="ORF">A2074_05845</name>
</gene>
<reference evidence="9 10" key="1">
    <citation type="journal article" date="2016" name="Nat. Commun.">
        <title>Thousands of microbial genomes shed light on interconnected biogeochemical processes in an aquifer system.</title>
        <authorList>
            <person name="Anantharaman K."/>
            <person name="Brown C.T."/>
            <person name="Hug L.A."/>
            <person name="Sharon I."/>
            <person name="Castelle C.J."/>
            <person name="Probst A.J."/>
            <person name="Thomas B.C."/>
            <person name="Singh A."/>
            <person name="Wilkins M.J."/>
            <person name="Karaoz U."/>
            <person name="Brodie E.L."/>
            <person name="Williams K.H."/>
            <person name="Hubbard S.S."/>
            <person name="Banfield J.F."/>
        </authorList>
    </citation>
    <scope>NUCLEOTIDE SEQUENCE [LARGE SCALE GENOMIC DNA]</scope>
</reference>
<dbReference type="GO" id="GO:0048038">
    <property type="term" value="F:quinone binding"/>
    <property type="evidence" value="ECO:0007669"/>
    <property type="project" value="UniProtKB-KW"/>
</dbReference>
<dbReference type="PANTHER" id="PTHR11058:SF9">
    <property type="entry name" value="NADH-UBIQUINONE OXIDOREDUCTASE CHAIN 3"/>
    <property type="match status" value="1"/>
</dbReference>
<protein>
    <recommendedName>
        <fullName evidence="7">NADH-quinone oxidoreductase subunit A</fullName>
        <ecNumber evidence="7">7.1.1.-</ecNumber>
    </recommendedName>
    <alternativeName>
        <fullName evidence="7">NADH dehydrogenase I subunit A</fullName>
    </alternativeName>
    <alternativeName>
        <fullName evidence="7">NDH-1 subunit A</fullName>
    </alternativeName>
    <alternativeName>
        <fullName evidence="7">NUO1</fullName>
    </alternativeName>
</protein>
<comment type="subcellular location">
    <subcellularLocation>
        <location evidence="7 8">Cell membrane</location>
        <topology evidence="7 8">Multi-pass membrane protein</topology>
    </subcellularLocation>
    <subcellularLocation>
        <location evidence="1">Membrane</location>
        <topology evidence="1">Multi-pass membrane protein</topology>
    </subcellularLocation>
</comment>
<evidence type="ECO:0000256" key="4">
    <source>
        <dbReference type="ARBA" id="ARBA00022692"/>
    </source>
</evidence>
<comment type="subunit">
    <text evidence="7">NDH-1 is composed of 14 different subunits. Subunits NuoA, H, J, K, L, M, N constitute the membrane sector of the complex.</text>
</comment>
<evidence type="ECO:0000256" key="6">
    <source>
        <dbReference type="ARBA" id="ARBA00023136"/>
    </source>
</evidence>
<evidence type="ECO:0000313" key="10">
    <source>
        <dbReference type="Proteomes" id="UP000178086"/>
    </source>
</evidence>
<feature type="transmembrane region" description="Helical" evidence="7">
    <location>
        <begin position="62"/>
        <end position="83"/>
    </location>
</feature>
<keyword evidence="5 7" id="KW-1133">Transmembrane helix</keyword>
<dbReference type="InterPro" id="IPR023043">
    <property type="entry name" value="NAD(P)H_OxRDtase_bac/plastid"/>
</dbReference>
<dbReference type="GO" id="GO:0030964">
    <property type="term" value="C:NADH dehydrogenase complex"/>
    <property type="evidence" value="ECO:0007669"/>
    <property type="project" value="TreeGrafter"/>
</dbReference>
<comment type="function">
    <text evidence="7">NDH-1 shuttles electrons from NADH, via FMN and iron-sulfur (Fe-S) centers, to quinones in the respiratory chain. The immediate electron acceptor for the enzyme in this species is believed to be a menaquinone. Couples the redox reaction to proton translocation (for every two electrons transferred, four hydrogen ions are translocated across the cytoplasmic membrane), and thus conserves the redox energy in a proton gradient.</text>
</comment>
<evidence type="ECO:0000313" key="9">
    <source>
        <dbReference type="EMBL" id="OFW33170.1"/>
    </source>
</evidence>
<dbReference type="HAMAP" id="MF_01394">
    <property type="entry name" value="NDH1_NuoA"/>
    <property type="match status" value="1"/>
</dbReference>
<name>A0A1F2UJI9_9ACTN</name>
<keyword evidence="3 7" id="KW-0813">Transport</keyword>
<sequence length="120" mass="13678">MMVSEIIYFSMFTGVGISIVVILLGLARLLTTKKPSEAKLDVYECGVVGVTGDPRIQIKMRYYIFGLLLIIFDVEMIFMFPWAVVFKSLGLFAFIEMLIFIAILLLGLLYAWRKGVLKWV</sequence>
<comment type="caution">
    <text evidence="9">The sequence shown here is derived from an EMBL/GenBank/DDBJ whole genome shotgun (WGS) entry which is preliminary data.</text>
</comment>
<dbReference type="PANTHER" id="PTHR11058">
    <property type="entry name" value="NADH-UBIQUINONE OXIDOREDUCTASE CHAIN 3"/>
    <property type="match status" value="1"/>
</dbReference>
<comment type="catalytic activity">
    <reaction evidence="7 8">
        <text>a quinone + NADH + 5 H(+)(in) = a quinol + NAD(+) + 4 H(+)(out)</text>
        <dbReference type="Rhea" id="RHEA:57888"/>
        <dbReference type="ChEBI" id="CHEBI:15378"/>
        <dbReference type="ChEBI" id="CHEBI:24646"/>
        <dbReference type="ChEBI" id="CHEBI:57540"/>
        <dbReference type="ChEBI" id="CHEBI:57945"/>
        <dbReference type="ChEBI" id="CHEBI:132124"/>
    </reaction>
</comment>
<evidence type="ECO:0000256" key="2">
    <source>
        <dbReference type="ARBA" id="ARBA00008472"/>
    </source>
</evidence>
<accession>A0A1F2UJI9</accession>
<dbReference type="Pfam" id="PF00507">
    <property type="entry name" value="Oxidored_q4"/>
    <property type="match status" value="1"/>
</dbReference>
<keyword evidence="7 8" id="KW-0520">NAD</keyword>
<evidence type="ECO:0000256" key="7">
    <source>
        <dbReference type="HAMAP-Rule" id="MF_01394"/>
    </source>
</evidence>
<dbReference type="GO" id="GO:0005886">
    <property type="term" value="C:plasma membrane"/>
    <property type="evidence" value="ECO:0007669"/>
    <property type="project" value="UniProtKB-SubCell"/>
</dbReference>
<feature type="transmembrane region" description="Helical" evidence="7">
    <location>
        <begin position="89"/>
        <end position="112"/>
    </location>
</feature>
<dbReference type="InterPro" id="IPR038430">
    <property type="entry name" value="NDAH_ubi_oxred_su3_sf"/>
</dbReference>
<comment type="similarity">
    <text evidence="2 7 8">Belongs to the complex I subunit 3 family.</text>
</comment>
<dbReference type="Gene3D" id="1.20.58.1610">
    <property type="entry name" value="NADH:ubiquinone/plastoquinone oxidoreductase, chain 3"/>
    <property type="match status" value="1"/>
</dbReference>